<reference evidence="3" key="1">
    <citation type="submission" date="2018-05" db="EMBL/GenBank/DDBJ databases">
        <authorList>
            <person name="Lanie J.A."/>
            <person name="Ng W.-L."/>
            <person name="Kazmierczak K.M."/>
            <person name="Andrzejewski T.M."/>
            <person name="Davidsen T.M."/>
            <person name="Wayne K.J."/>
            <person name="Tettelin H."/>
            <person name="Glass J.I."/>
            <person name="Rusch D."/>
            <person name="Podicherti R."/>
            <person name="Tsui H.-C.T."/>
            <person name="Winkler M.E."/>
        </authorList>
    </citation>
    <scope>NUCLEOTIDE SEQUENCE</scope>
</reference>
<dbReference type="PROSITE" id="PS50297">
    <property type="entry name" value="ANK_REP_REGION"/>
    <property type="match status" value="1"/>
</dbReference>
<dbReference type="InterPro" id="IPR036770">
    <property type="entry name" value="Ankyrin_rpt-contain_sf"/>
</dbReference>
<dbReference type="AlphaFoldDB" id="A0A383BFF1"/>
<dbReference type="PROSITE" id="PS50088">
    <property type="entry name" value="ANK_REPEAT"/>
    <property type="match status" value="1"/>
</dbReference>
<dbReference type="PANTHER" id="PTHR24198">
    <property type="entry name" value="ANKYRIN REPEAT AND PROTEIN KINASE DOMAIN-CONTAINING PROTEIN"/>
    <property type="match status" value="1"/>
</dbReference>
<proteinExistence type="predicted"/>
<organism evidence="3">
    <name type="scientific">marine metagenome</name>
    <dbReference type="NCBI Taxonomy" id="408172"/>
    <lineage>
        <taxon>unclassified sequences</taxon>
        <taxon>metagenomes</taxon>
        <taxon>ecological metagenomes</taxon>
    </lineage>
</organism>
<keyword evidence="1" id="KW-0677">Repeat</keyword>
<keyword evidence="2" id="KW-0040">ANK repeat</keyword>
<dbReference type="Gene3D" id="1.25.40.20">
    <property type="entry name" value="Ankyrin repeat-containing domain"/>
    <property type="match status" value="1"/>
</dbReference>
<evidence type="ECO:0000256" key="1">
    <source>
        <dbReference type="ARBA" id="ARBA00022737"/>
    </source>
</evidence>
<gene>
    <name evidence="3" type="ORF">METZ01_LOCUS471032</name>
</gene>
<evidence type="ECO:0000313" key="3">
    <source>
        <dbReference type="EMBL" id="SVE18178.1"/>
    </source>
</evidence>
<dbReference type="InterPro" id="IPR002110">
    <property type="entry name" value="Ankyrin_rpt"/>
</dbReference>
<name>A0A383BFF1_9ZZZZ</name>
<dbReference type="SMART" id="SM00248">
    <property type="entry name" value="ANK"/>
    <property type="match status" value="2"/>
</dbReference>
<accession>A0A383BFF1</accession>
<sequence length="159" mass="17370">MDVTQLFAAIADGNVEAVSQQLDQAPWLIHVPNPNTDAWDEFSVLHCAAKNGQLEVTKLLVDRGAVVYSHPHNSYPAVIIAAWIKHKDVVDYYLQQIPDKADGTNGLGVTINLAARQGWADLVRRHIEADSLAVHHHRLWSTGGASHDPSGYGQPILGN</sequence>
<dbReference type="PANTHER" id="PTHR24198:SF165">
    <property type="entry name" value="ANKYRIN REPEAT-CONTAINING PROTEIN-RELATED"/>
    <property type="match status" value="1"/>
</dbReference>
<evidence type="ECO:0000256" key="2">
    <source>
        <dbReference type="ARBA" id="ARBA00023043"/>
    </source>
</evidence>
<dbReference type="SUPFAM" id="SSF48403">
    <property type="entry name" value="Ankyrin repeat"/>
    <property type="match status" value="1"/>
</dbReference>
<dbReference type="EMBL" id="UINC01199650">
    <property type="protein sequence ID" value="SVE18178.1"/>
    <property type="molecule type" value="Genomic_DNA"/>
</dbReference>
<dbReference type="Pfam" id="PF12796">
    <property type="entry name" value="Ank_2"/>
    <property type="match status" value="1"/>
</dbReference>
<protein>
    <submittedName>
        <fullName evidence="3">Uncharacterized protein</fullName>
    </submittedName>
</protein>